<dbReference type="RefSeq" id="WP_230553915.1">
    <property type="nucleotide sequence ID" value="NZ_JAJISD010000015.1"/>
</dbReference>
<feature type="domain" description="Methyltransferase type 11" evidence="6">
    <location>
        <begin position="73"/>
        <end position="168"/>
    </location>
</feature>
<protein>
    <recommendedName>
        <fullName evidence="5">Ubiquinone biosynthesis O-methyltransferase</fullName>
    </recommendedName>
    <alternativeName>
        <fullName evidence="5">2-polyprenyl-6-hydroxyphenol methylase</fullName>
        <ecNumber evidence="5">2.1.1.222</ecNumber>
    </alternativeName>
    <alternativeName>
        <fullName evidence="5">3-demethylubiquinone 3-O-methyltransferase</fullName>
        <ecNumber evidence="5">2.1.1.64</ecNumber>
    </alternativeName>
</protein>
<evidence type="ECO:0000256" key="2">
    <source>
        <dbReference type="ARBA" id="ARBA00022679"/>
    </source>
</evidence>
<dbReference type="Gene3D" id="3.40.50.150">
    <property type="entry name" value="Vaccinia Virus protein VP39"/>
    <property type="match status" value="1"/>
</dbReference>
<evidence type="ECO:0000313" key="8">
    <source>
        <dbReference type="Proteomes" id="UP001198862"/>
    </source>
</evidence>
<comment type="function">
    <text evidence="5">O-methyltransferase that catalyzes the 2 O-methylation steps in the ubiquinone biosynthetic pathway.</text>
</comment>
<keyword evidence="3 5" id="KW-0831">Ubiquinone biosynthesis</keyword>
<keyword evidence="1 5" id="KW-0489">Methyltransferase</keyword>
<dbReference type="InterPro" id="IPR010233">
    <property type="entry name" value="UbiG_MeTrfase"/>
</dbReference>
<comment type="caution">
    <text evidence="7">The sequence shown here is derived from an EMBL/GenBank/DDBJ whole genome shotgun (WGS) entry which is preliminary data.</text>
</comment>
<dbReference type="Pfam" id="PF08241">
    <property type="entry name" value="Methyltransf_11"/>
    <property type="match status" value="1"/>
</dbReference>
<dbReference type="PANTHER" id="PTHR43464:SF19">
    <property type="entry name" value="UBIQUINONE BIOSYNTHESIS O-METHYLTRANSFERASE, MITOCHONDRIAL"/>
    <property type="match status" value="1"/>
</dbReference>
<dbReference type="EC" id="2.1.1.222" evidence="5"/>
<accession>A0ABS8L3Z5</accession>
<dbReference type="GO" id="GO:0032259">
    <property type="term" value="P:methylation"/>
    <property type="evidence" value="ECO:0007669"/>
    <property type="project" value="UniProtKB-KW"/>
</dbReference>
<name>A0ABS8L3Z5_9HYPH</name>
<keyword evidence="2 5" id="KW-0808">Transferase</keyword>
<keyword evidence="4 5" id="KW-0949">S-adenosyl-L-methionine</keyword>
<keyword evidence="8" id="KW-1185">Reference proteome</keyword>
<evidence type="ECO:0000256" key="1">
    <source>
        <dbReference type="ARBA" id="ARBA00022603"/>
    </source>
</evidence>
<dbReference type="GO" id="GO:0102208">
    <property type="term" value="F:2-polyprenyl-6-hydroxyphenol methylase activity"/>
    <property type="evidence" value="ECO:0007669"/>
    <property type="project" value="UniProtKB-EC"/>
</dbReference>
<dbReference type="GO" id="GO:0061542">
    <property type="term" value="F:3-demethylubiquinol 3-O-methyltransferase activity"/>
    <property type="evidence" value="ECO:0007669"/>
    <property type="project" value="UniProtKB-EC"/>
</dbReference>
<dbReference type="Proteomes" id="UP001198862">
    <property type="component" value="Unassembled WGS sequence"/>
</dbReference>
<dbReference type="InterPro" id="IPR029063">
    <property type="entry name" value="SAM-dependent_MTases_sf"/>
</dbReference>
<dbReference type="EC" id="2.1.1.64" evidence="5"/>
<evidence type="ECO:0000259" key="6">
    <source>
        <dbReference type="Pfam" id="PF08241"/>
    </source>
</evidence>
<feature type="binding site" evidence="5">
    <location>
        <position position="140"/>
    </location>
    <ligand>
        <name>S-adenosyl-L-methionine</name>
        <dbReference type="ChEBI" id="CHEBI:59789"/>
    </ligand>
</feature>
<comment type="catalytic activity">
    <reaction evidence="5">
        <text>a 3-demethylubiquinol + S-adenosyl-L-methionine = a ubiquinol + S-adenosyl-L-homocysteine + H(+)</text>
        <dbReference type="Rhea" id="RHEA:44380"/>
        <dbReference type="Rhea" id="RHEA-COMP:9566"/>
        <dbReference type="Rhea" id="RHEA-COMP:10914"/>
        <dbReference type="ChEBI" id="CHEBI:15378"/>
        <dbReference type="ChEBI" id="CHEBI:17976"/>
        <dbReference type="ChEBI" id="CHEBI:57856"/>
        <dbReference type="ChEBI" id="CHEBI:59789"/>
        <dbReference type="ChEBI" id="CHEBI:84422"/>
        <dbReference type="EC" id="2.1.1.64"/>
    </reaction>
</comment>
<comment type="catalytic activity">
    <reaction evidence="5">
        <text>a 3-(all-trans-polyprenyl)benzene-1,2-diol + S-adenosyl-L-methionine = a 2-methoxy-6-(all-trans-polyprenyl)phenol + S-adenosyl-L-homocysteine + H(+)</text>
        <dbReference type="Rhea" id="RHEA:31411"/>
        <dbReference type="Rhea" id="RHEA-COMP:9550"/>
        <dbReference type="Rhea" id="RHEA-COMP:9551"/>
        <dbReference type="ChEBI" id="CHEBI:15378"/>
        <dbReference type="ChEBI" id="CHEBI:57856"/>
        <dbReference type="ChEBI" id="CHEBI:59789"/>
        <dbReference type="ChEBI" id="CHEBI:62729"/>
        <dbReference type="ChEBI" id="CHEBI:62731"/>
        <dbReference type="EC" id="2.1.1.222"/>
    </reaction>
</comment>
<dbReference type="PANTHER" id="PTHR43464">
    <property type="entry name" value="METHYLTRANSFERASE"/>
    <property type="match status" value="1"/>
</dbReference>
<feature type="binding site" evidence="5">
    <location>
        <position position="45"/>
    </location>
    <ligand>
        <name>S-adenosyl-L-methionine</name>
        <dbReference type="ChEBI" id="CHEBI:59789"/>
    </ligand>
</feature>
<sequence>MVETTHIPTAGTVDPAEVERFSRIADEWWDPAGKFAPLHRLNPVRIGYIRDRVAAHWGRDALNGEPLKDLSLLDIGCGGGLMSEPMARLGATVTGVDASERNVGTASVHATGQDLAIDYRQGTAEALAESGAQFDVVLALEIVEHVADVDLFLRSCGRLVKPGGLLFLSTLNRTAKAWALAIVGAEYVLGWLPRGTHDWKKFLKPSEVARGLRAGGIEPQEIVGVVYAPLSRKWSLNKNDLDVNYMLYGTAAGAPMR</sequence>
<dbReference type="SUPFAM" id="SSF53335">
    <property type="entry name" value="S-adenosyl-L-methionine-dependent methyltransferases"/>
    <property type="match status" value="1"/>
</dbReference>
<feature type="binding site" evidence="5">
    <location>
        <position position="76"/>
    </location>
    <ligand>
        <name>S-adenosyl-L-methionine</name>
        <dbReference type="ChEBI" id="CHEBI:59789"/>
    </ligand>
</feature>
<comment type="similarity">
    <text evidence="5">Belongs to the methyltransferase superfamily. UbiG/COQ3 family.</text>
</comment>
<reference evidence="7 8" key="1">
    <citation type="submission" date="2021-11" db="EMBL/GenBank/DDBJ databases">
        <authorList>
            <person name="Lee D.-H."/>
            <person name="Kim S.-B."/>
        </authorList>
    </citation>
    <scope>NUCLEOTIDE SEQUENCE [LARGE SCALE GENOMIC DNA]</scope>
    <source>
        <strain evidence="7 8">KCTC 52223</strain>
    </source>
</reference>
<gene>
    <name evidence="5 7" type="primary">ubiG</name>
    <name evidence="7" type="ORF">LJ725_26300</name>
</gene>
<dbReference type="NCBIfam" id="TIGR01983">
    <property type="entry name" value="UbiG"/>
    <property type="match status" value="1"/>
</dbReference>
<evidence type="ECO:0000256" key="4">
    <source>
        <dbReference type="ARBA" id="ARBA00022691"/>
    </source>
</evidence>
<feature type="binding site" evidence="5">
    <location>
        <position position="97"/>
    </location>
    <ligand>
        <name>S-adenosyl-L-methionine</name>
        <dbReference type="ChEBI" id="CHEBI:59789"/>
    </ligand>
</feature>
<evidence type="ECO:0000256" key="3">
    <source>
        <dbReference type="ARBA" id="ARBA00022688"/>
    </source>
</evidence>
<dbReference type="CDD" id="cd02440">
    <property type="entry name" value="AdoMet_MTases"/>
    <property type="match status" value="1"/>
</dbReference>
<comment type="pathway">
    <text evidence="5">Cofactor biosynthesis; ubiquinone biosynthesis.</text>
</comment>
<dbReference type="EMBL" id="JAJISD010000015">
    <property type="protein sequence ID" value="MCC8432496.1"/>
    <property type="molecule type" value="Genomic_DNA"/>
</dbReference>
<organism evidence="7 8">
    <name type="scientific">Reyranella aquatilis</name>
    <dbReference type="NCBI Taxonomy" id="2035356"/>
    <lineage>
        <taxon>Bacteria</taxon>
        <taxon>Pseudomonadati</taxon>
        <taxon>Pseudomonadota</taxon>
        <taxon>Alphaproteobacteria</taxon>
        <taxon>Hyphomicrobiales</taxon>
        <taxon>Reyranellaceae</taxon>
        <taxon>Reyranella</taxon>
    </lineage>
</organism>
<evidence type="ECO:0000313" key="7">
    <source>
        <dbReference type="EMBL" id="MCC8432496.1"/>
    </source>
</evidence>
<evidence type="ECO:0000256" key="5">
    <source>
        <dbReference type="HAMAP-Rule" id="MF_00472"/>
    </source>
</evidence>
<proteinExistence type="inferred from homology"/>
<dbReference type="HAMAP" id="MF_00472">
    <property type="entry name" value="UbiG"/>
    <property type="match status" value="1"/>
</dbReference>
<dbReference type="InterPro" id="IPR013216">
    <property type="entry name" value="Methyltransf_11"/>
</dbReference>